<accession>A0A9R1N7W6</accession>
<feature type="region of interest" description="Disordered" evidence="2">
    <location>
        <begin position="770"/>
        <end position="814"/>
    </location>
</feature>
<keyword evidence="1" id="KW-0175">Coiled coil</keyword>
<gene>
    <name evidence="4" type="ORF">CFC21_104907</name>
</gene>
<comment type="caution">
    <text evidence="4">The sequence shown here is derived from an EMBL/GenBank/DDBJ whole genome shotgun (WGS) entry which is preliminary data.</text>
</comment>
<feature type="coiled-coil region" evidence="1">
    <location>
        <begin position="47"/>
        <end position="147"/>
    </location>
</feature>
<dbReference type="PANTHER" id="PTHR31713">
    <property type="entry name" value="OS02G0177800 PROTEIN"/>
    <property type="match status" value="1"/>
</dbReference>
<evidence type="ECO:0000256" key="2">
    <source>
        <dbReference type="SAM" id="MobiDB-lite"/>
    </source>
</evidence>
<dbReference type="GO" id="GO:0005516">
    <property type="term" value="F:calmodulin binding"/>
    <property type="evidence" value="ECO:0007669"/>
    <property type="project" value="InterPro"/>
</dbReference>
<organism evidence="4">
    <name type="scientific">Triticum aestivum</name>
    <name type="common">Wheat</name>
    <dbReference type="NCBI Taxonomy" id="4565"/>
    <lineage>
        <taxon>Eukaryota</taxon>
        <taxon>Viridiplantae</taxon>
        <taxon>Streptophyta</taxon>
        <taxon>Embryophyta</taxon>
        <taxon>Tracheophyta</taxon>
        <taxon>Spermatophyta</taxon>
        <taxon>Magnoliopsida</taxon>
        <taxon>Liliopsida</taxon>
        <taxon>Poales</taxon>
        <taxon>Poaceae</taxon>
        <taxon>BOP clade</taxon>
        <taxon>Pooideae</taxon>
        <taxon>Triticodae</taxon>
        <taxon>Triticeae</taxon>
        <taxon>Triticinae</taxon>
        <taxon>Triticum</taxon>
    </lineage>
</organism>
<feature type="compositionally biased region" description="Basic and acidic residues" evidence="2">
    <location>
        <begin position="15"/>
        <end position="26"/>
    </location>
</feature>
<dbReference type="InterPro" id="IPR046831">
    <property type="entry name" value="Calmodulin_bind_N"/>
</dbReference>
<dbReference type="InterPro" id="IPR012416">
    <property type="entry name" value="CBP60"/>
</dbReference>
<reference evidence="4" key="2">
    <citation type="submission" date="2020-03" db="EMBL/GenBank/DDBJ databases">
        <title>The second near-complete assembly of the hexaploid bread wheat (Triticum aestivum) genome.</title>
        <authorList>
            <person name="Zimin A.V."/>
            <person name="Puiu D."/>
            <person name="Shumante A."/>
            <person name="Alonge M."/>
            <person name="Salzberg S.L."/>
        </authorList>
    </citation>
    <scope>NUCLEOTIDE SEQUENCE</scope>
    <source>
        <tissue evidence="4">Leaf</tissue>
    </source>
</reference>
<dbReference type="Gene3D" id="1.20.120.20">
    <property type="entry name" value="Apolipoprotein"/>
    <property type="match status" value="1"/>
</dbReference>
<reference evidence="4" key="1">
    <citation type="journal article" date="2017" name="Gigascience">
        <title>The first near-complete assembly of the hexaploid bread wheat genome, Triticum aestivum.</title>
        <authorList>
            <person name="Zimin A.V."/>
            <person name="Puiu D."/>
            <person name="Hall R."/>
            <person name="Kingan S."/>
            <person name="Clavijo B.J."/>
            <person name="Salzberg S.L."/>
        </authorList>
    </citation>
    <scope>NUCLEOTIDE SEQUENCE</scope>
    <source>
        <tissue evidence="4">Leaf</tissue>
    </source>
</reference>
<dbReference type="SUPFAM" id="SSF58113">
    <property type="entry name" value="Apolipoprotein A-I"/>
    <property type="match status" value="1"/>
</dbReference>
<proteinExistence type="predicted"/>
<dbReference type="PANTHER" id="PTHR31713:SF80">
    <property type="entry name" value="HMA DOMAIN-CONTAINING PROTEIN"/>
    <property type="match status" value="1"/>
</dbReference>
<evidence type="ECO:0000256" key="1">
    <source>
        <dbReference type="SAM" id="Coils"/>
    </source>
</evidence>
<dbReference type="OrthoDB" id="694022at2759"/>
<evidence type="ECO:0000259" key="3">
    <source>
        <dbReference type="Pfam" id="PF07887"/>
    </source>
</evidence>
<sequence>MGKKRKHGENGTTSKPRDEMPLKRSSDASPYSLSDALREISKHIQVKENTDESVQKLEQRVQQLEDKVEVKTDDLVRELQNRVEKLEDKVETNEVQEKERVSKIKEDLRKELNEFKEDLRKELNNYKEELRNELENIENRSSQCFSVLKQDFKKELEVKDEPSLGIQEEGWAKVHHLNESPSLRSQPHQSETTRFKLKIENKVDQVVYKGKPIRTDDSEHITVVLYDGDNQIAPDHHLASAVVQLVVVDGEFNEPEGFWSKDDFEKRKTMPRQGSNPNLVKNGRFKLAGGKCRHKGVIITDNSNRREFMLGVMIVGDTDERVLGGLSNTFRVQEAKTEKDRAKRNNDDSREDLLRYTTGQVHMPNKNGQGQRFSLQQTRPNLPSMANPPFHQECMVQAANKRHSSGLVGSLMANGIPQQGTNQLENRGQVQQFQTTGQGQHYQTGSVVSFMENQSQITYGPTAGNGSVRPPFDNLQLYPAQQSAQLKNYGQGRQHNNVLRPMCTFAVGPSQGGNGVQLENHGNSSVEPVPVGHLQQYPTQQSTVQLGNHGQGRQRNSGMPTTQVNSVFMSNLPQQNTTQQGVQPKRNDSVDPHPVEHVQQYPTQQGINQQENCGRQHHSVTRPFTFAHEAAGNGAGRELVVERVPQQNATQQGVQVDIHGNGAGGELVVEDILQQNTTQQGVQLDNHRSDLGLGLGLSTHNIPTGPSAGDLHDNYMDETLRHLHDNLLAPDDPGYLGLLSHAEAADQGGPSAGTRQWSTNQLHAGYSAGMHLSGFRPQTEDGGSTVSGLRTAAPAPEGTQMDFTQPTVMAPWEP</sequence>
<dbReference type="EMBL" id="CM022230">
    <property type="protein sequence ID" value="KAF7103979.1"/>
    <property type="molecule type" value="Genomic_DNA"/>
</dbReference>
<protein>
    <recommendedName>
        <fullName evidence="3">Calmodulin binding protein-like N-terminal domain-containing protein</fullName>
    </recommendedName>
</protein>
<dbReference type="Proteomes" id="UP000815260">
    <property type="component" value="Chromosome 7B"/>
</dbReference>
<dbReference type="AlphaFoldDB" id="A0A9R1N7W6"/>
<feature type="domain" description="Calmodulin binding protein-like N-terminal" evidence="3">
    <location>
        <begin position="195"/>
        <end position="334"/>
    </location>
</feature>
<name>A0A9R1N7W6_WHEAT</name>
<dbReference type="Pfam" id="PF07887">
    <property type="entry name" value="Calmodulin_bind"/>
    <property type="match status" value="1"/>
</dbReference>
<evidence type="ECO:0000313" key="4">
    <source>
        <dbReference type="EMBL" id="KAF7103979.1"/>
    </source>
</evidence>
<feature type="region of interest" description="Disordered" evidence="2">
    <location>
        <begin position="1"/>
        <end position="34"/>
    </location>
</feature>